<dbReference type="RefSeq" id="WP_284198204.1">
    <property type="nucleotide sequence ID" value="NZ_BSOG01000007.1"/>
</dbReference>
<dbReference type="Proteomes" id="UP001156706">
    <property type="component" value="Unassembled WGS sequence"/>
</dbReference>
<dbReference type="SUPFAM" id="SSF54285">
    <property type="entry name" value="MoaD/ThiS"/>
    <property type="match status" value="1"/>
</dbReference>
<name>A0ABQ5YKK1_9NEIS</name>
<dbReference type="EMBL" id="BSOG01000007">
    <property type="protein sequence ID" value="GLR15131.1"/>
    <property type="molecule type" value="Genomic_DNA"/>
</dbReference>
<evidence type="ECO:0000313" key="2">
    <source>
        <dbReference type="Proteomes" id="UP001156706"/>
    </source>
</evidence>
<dbReference type="InterPro" id="IPR012675">
    <property type="entry name" value="Beta-grasp_dom_sf"/>
</dbReference>
<proteinExistence type="predicted"/>
<dbReference type="PANTHER" id="PTHR38031">
    <property type="entry name" value="SULFUR CARRIER PROTEIN SLR0821-RELATED"/>
    <property type="match status" value="1"/>
</dbReference>
<keyword evidence="2" id="KW-1185">Reference proteome</keyword>
<dbReference type="PANTHER" id="PTHR38031:SF1">
    <property type="entry name" value="SULFUR CARRIER PROTEIN CYSO"/>
    <property type="match status" value="1"/>
</dbReference>
<dbReference type="InterPro" id="IPR016155">
    <property type="entry name" value="Mopterin_synth/thiamin_S_b"/>
</dbReference>
<organism evidence="1 2">
    <name type="scientific">Chitinimonas prasina</name>
    <dbReference type="NCBI Taxonomy" id="1434937"/>
    <lineage>
        <taxon>Bacteria</taxon>
        <taxon>Pseudomonadati</taxon>
        <taxon>Pseudomonadota</taxon>
        <taxon>Betaproteobacteria</taxon>
        <taxon>Neisseriales</taxon>
        <taxon>Chitinibacteraceae</taxon>
        <taxon>Chitinimonas</taxon>
    </lineage>
</organism>
<reference evidence="2" key="1">
    <citation type="journal article" date="2019" name="Int. J. Syst. Evol. Microbiol.">
        <title>The Global Catalogue of Microorganisms (GCM) 10K type strain sequencing project: providing services to taxonomists for standard genome sequencing and annotation.</title>
        <authorList>
            <consortium name="The Broad Institute Genomics Platform"/>
            <consortium name="The Broad Institute Genome Sequencing Center for Infectious Disease"/>
            <person name="Wu L."/>
            <person name="Ma J."/>
        </authorList>
    </citation>
    <scope>NUCLEOTIDE SEQUENCE [LARGE SCALE GENOMIC DNA]</scope>
    <source>
        <strain evidence="2">NBRC 110044</strain>
    </source>
</reference>
<dbReference type="Gene3D" id="3.10.20.30">
    <property type="match status" value="1"/>
</dbReference>
<accession>A0ABQ5YKK1</accession>
<dbReference type="InterPro" id="IPR052045">
    <property type="entry name" value="Sulfur_Carrier/Prot_Modifier"/>
</dbReference>
<comment type="caution">
    <text evidence="1">The sequence shown here is derived from an EMBL/GenBank/DDBJ whole genome shotgun (WGS) entry which is preliminary data.</text>
</comment>
<sequence>MPKLAFTPHLRRHAPPAALTVSADTPRAALELIFREYPQLRGYVLDEQGSLRKHVALFIDGELRRDALDSTVADDAEIYVMQALSGG</sequence>
<evidence type="ECO:0000313" key="1">
    <source>
        <dbReference type="EMBL" id="GLR15131.1"/>
    </source>
</evidence>
<protein>
    <recommendedName>
        <fullName evidence="3">MoaD/ThiS family protein</fullName>
    </recommendedName>
</protein>
<evidence type="ECO:0008006" key="3">
    <source>
        <dbReference type="Google" id="ProtNLM"/>
    </source>
</evidence>
<gene>
    <name evidence="1" type="ORF">GCM10007907_39210</name>
</gene>